<keyword evidence="11 17" id="KW-0648">Protein biosynthesis</keyword>
<comment type="catalytic activity">
    <reaction evidence="16 17">
        <text>O-phospho-L-seryl-tRNA(Sec) + selenophosphate + H2O = L-selenocysteinyl-tRNA(Sec) + 2 phosphate</text>
        <dbReference type="Rhea" id="RHEA:25041"/>
        <dbReference type="Rhea" id="RHEA-COMP:9743"/>
        <dbReference type="Rhea" id="RHEA-COMP:9947"/>
        <dbReference type="ChEBI" id="CHEBI:15377"/>
        <dbReference type="ChEBI" id="CHEBI:16144"/>
        <dbReference type="ChEBI" id="CHEBI:43474"/>
        <dbReference type="ChEBI" id="CHEBI:78551"/>
        <dbReference type="ChEBI" id="CHEBI:78573"/>
        <dbReference type="EC" id="2.9.1.2"/>
    </reaction>
</comment>
<gene>
    <name evidence="18" type="ORF">NEF87_001814</name>
</gene>
<dbReference type="PANTHER" id="PTHR12944">
    <property type="entry name" value="SOLUBLE LIVER ANTIGEN/LIVER PANCREAS ANTIGEN"/>
    <property type="match status" value="1"/>
</dbReference>
<evidence type="ECO:0000256" key="12">
    <source>
        <dbReference type="ARBA" id="ARBA00023266"/>
    </source>
</evidence>
<keyword evidence="7 17" id="KW-0820">tRNA-binding</keyword>
<dbReference type="EC" id="2.9.1.2" evidence="5 17"/>
<dbReference type="InterPro" id="IPR019872">
    <property type="entry name" value="Sec-tRNA_Se_transferase"/>
</dbReference>
<evidence type="ECO:0000256" key="4">
    <source>
        <dbReference type="ARBA" id="ARBA00007037"/>
    </source>
</evidence>
<evidence type="ECO:0000256" key="13">
    <source>
        <dbReference type="ARBA" id="ARBA00030669"/>
    </source>
</evidence>
<evidence type="ECO:0000256" key="14">
    <source>
        <dbReference type="ARBA" id="ARBA00032048"/>
    </source>
</evidence>
<keyword evidence="12 17" id="KW-0711">Selenium</keyword>
<dbReference type="EMBL" id="CP104013">
    <property type="protein sequence ID" value="UYP45529.1"/>
    <property type="molecule type" value="Genomic_DNA"/>
</dbReference>
<dbReference type="Gene3D" id="3.40.640.10">
    <property type="entry name" value="Type I PLP-dependent aspartate aminotransferase-like (Major domain)"/>
    <property type="match status" value="1"/>
</dbReference>
<evidence type="ECO:0000256" key="9">
    <source>
        <dbReference type="ARBA" id="ARBA00022884"/>
    </source>
</evidence>
<evidence type="ECO:0000313" key="18">
    <source>
        <dbReference type="EMBL" id="UYP45529.1"/>
    </source>
</evidence>
<dbReference type="PANTHER" id="PTHR12944:SF2">
    <property type="entry name" value="O-PHOSPHOSERYL-TRNA(SEC) SELENIUM TRANSFERASE"/>
    <property type="match status" value="1"/>
</dbReference>
<dbReference type="PIRSF" id="PIRSF017689">
    <property type="entry name" value="SepSecS"/>
    <property type="match status" value="1"/>
</dbReference>
<evidence type="ECO:0000256" key="6">
    <source>
        <dbReference type="ARBA" id="ARBA00021963"/>
    </source>
</evidence>
<evidence type="ECO:0000256" key="3">
    <source>
        <dbReference type="ARBA" id="ARBA00004822"/>
    </source>
</evidence>
<comment type="function">
    <text evidence="2 17">Converts O-phosphoseryl-tRNA(Sec) to selenocysteinyl-tRNA(Sec) required for selenoprotein biosynthesis.</text>
</comment>
<keyword evidence="19" id="KW-1185">Reference proteome</keyword>
<dbReference type="InterPro" id="IPR015424">
    <property type="entry name" value="PyrdxlP-dep_Trfase"/>
</dbReference>
<evidence type="ECO:0000256" key="10">
    <source>
        <dbReference type="ARBA" id="ARBA00022898"/>
    </source>
</evidence>
<proteinExistence type="inferred from homology"/>
<dbReference type="NCBIfam" id="TIGR03531">
    <property type="entry name" value="selenium_SpcS"/>
    <property type="match status" value="1"/>
</dbReference>
<evidence type="ECO:0000313" key="19">
    <source>
        <dbReference type="Proteomes" id="UP001208689"/>
    </source>
</evidence>
<dbReference type="InterPro" id="IPR015421">
    <property type="entry name" value="PyrdxlP-dep_Trfase_major"/>
</dbReference>
<dbReference type="GO" id="GO:0098621">
    <property type="term" value="F:O-phosphoseryl-tRNA(Sec) selenium transferase activity"/>
    <property type="evidence" value="ECO:0007669"/>
    <property type="project" value="UniProtKB-EC"/>
</dbReference>
<dbReference type="InterPro" id="IPR008829">
    <property type="entry name" value="SepSecS/SepCysS"/>
</dbReference>
<evidence type="ECO:0000256" key="1">
    <source>
        <dbReference type="ARBA" id="ARBA00001933"/>
    </source>
</evidence>
<name>A0ABY6HSI4_9ARCH</name>
<comment type="pathway">
    <text evidence="3 17">Aminoacyl-tRNA biosynthesis; selenocysteinyl-tRNA(Sec) biosynthesis; selenocysteinyl-tRNA(Sec) from L-seryl-tRNA(Sec) (archaeal/eukaryal route): step 2/2.</text>
</comment>
<evidence type="ECO:0000256" key="8">
    <source>
        <dbReference type="ARBA" id="ARBA00022679"/>
    </source>
</evidence>
<evidence type="ECO:0000256" key="16">
    <source>
        <dbReference type="ARBA" id="ARBA00048808"/>
    </source>
</evidence>
<evidence type="ECO:0000256" key="5">
    <source>
        <dbReference type="ARBA" id="ARBA00012464"/>
    </source>
</evidence>
<comment type="cofactor">
    <cofactor evidence="1 17">
        <name>pyridoxal 5'-phosphate</name>
        <dbReference type="ChEBI" id="CHEBI:597326"/>
    </cofactor>
</comment>
<dbReference type="Proteomes" id="UP001208689">
    <property type="component" value="Chromosome"/>
</dbReference>
<evidence type="ECO:0000256" key="7">
    <source>
        <dbReference type="ARBA" id="ARBA00022555"/>
    </source>
</evidence>
<accession>A0ABY6HSI4</accession>
<keyword evidence="10 17" id="KW-0663">Pyridoxal phosphate</keyword>
<comment type="similarity">
    <text evidence="4 17">Belongs to the SepSecS family.</text>
</comment>
<evidence type="ECO:0000256" key="15">
    <source>
        <dbReference type="ARBA" id="ARBA00032693"/>
    </source>
</evidence>
<protein>
    <recommendedName>
        <fullName evidence="6 17">O-phosphoseryl-tRNA(Sec) selenium transferase</fullName>
        <ecNumber evidence="5 17">2.9.1.2</ecNumber>
    </recommendedName>
    <alternativeName>
        <fullName evidence="13 17">Selenocysteine synthase</fullName>
    </alternativeName>
    <alternativeName>
        <fullName evidence="14 17">Selenocysteinyl-tRNA(Sec) synthase</fullName>
    </alternativeName>
    <alternativeName>
        <fullName evidence="15 17">Sep-tRNA:Sec-tRNA synthase</fullName>
    </alternativeName>
</protein>
<keyword evidence="9 17" id="KW-0694">RNA-binding</keyword>
<organism evidence="18 19">
    <name type="scientific">Candidatus Lokiarchaeum ossiferum</name>
    <dbReference type="NCBI Taxonomy" id="2951803"/>
    <lineage>
        <taxon>Archaea</taxon>
        <taxon>Promethearchaeati</taxon>
        <taxon>Promethearchaeota</taxon>
        <taxon>Promethearchaeia</taxon>
        <taxon>Promethearchaeales</taxon>
        <taxon>Promethearchaeaceae</taxon>
        <taxon>Candidatus Lokiarchaeum</taxon>
    </lineage>
</organism>
<dbReference type="Pfam" id="PF05889">
    <property type="entry name" value="SepSecS"/>
    <property type="match status" value="1"/>
</dbReference>
<evidence type="ECO:0000256" key="2">
    <source>
        <dbReference type="ARBA" id="ARBA00002552"/>
    </source>
</evidence>
<sequence length="463" mass="50597">MWEKSITKKLENLGIPLHMLDRSSIGLRAHTKPIIQLFEQRSIPDEGWNDDQITQLLYVLSHLDSDKDPQSIRIGEREGRISTQLLSNQIGGFCHGVGRSGELAAPQPKAAGASLMQNLSNKVSFSLLKSLGLSNIKSSLVVPMGTGMSLGLALRGALAHFQINSTKKNMVLMTQIDHNSPIKGIKYIGAEIITIPGHFGKNYYASEGVYTDMAEIESIFQKNSDSVCAIITNCAFFAPRVPDNIKEISKFAKKNELIHIINNAYGVQSSDILKIIRGAIDAGKVDAIIQSTDKCFLTPVGGAIIASPNSELIQTISKSYAGRASAAPAMHLLTSLLSMGKNGYLSKMKQQKENLFILQSELKNLAENLGEKLIDCGNKVSCALTLSKFSQDQISKLGGFLYNLRVTGPRIIDLNKSEFGSCTNKTEIPFSYVVMNAAIGVEKKHILLAIQMLKKAFIQIQDK</sequence>
<dbReference type="SUPFAM" id="SSF53383">
    <property type="entry name" value="PLP-dependent transferases"/>
    <property type="match status" value="1"/>
</dbReference>
<reference evidence="18" key="1">
    <citation type="submission" date="2022-09" db="EMBL/GenBank/DDBJ databases">
        <title>Actin cytoskeleton and complex cell architecture in an #Asgard archaeon.</title>
        <authorList>
            <person name="Ponce Toledo R.I."/>
            <person name="Schleper C."/>
            <person name="Rodrigues Oliveira T."/>
            <person name="Wollweber F."/>
            <person name="Xu J."/>
            <person name="Rittmann S."/>
            <person name="Klingl A."/>
            <person name="Pilhofer M."/>
        </authorList>
    </citation>
    <scope>NUCLEOTIDE SEQUENCE</scope>
    <source>
        <strain evidence="18">B-35</strain>
    </source>
</reference>
<evidence type="ECO:0000256" key="11">
    <source>
        <dbReference type="ARBA" id="ARBA00022917"/>
    </source>
</evidence>
<keyword evidence="8 17" id="KW-0808">Transferase</keyword>
<evidence type="ECO:0000256" key="17">
    <source>
        <dbReference type="PIRNR" id="PIRNR017689"/>
    </source>
</evidence>